<evidence type="ECO:0000313" key="10">
    <source>
        <dbReference type="Proteomes" id="UP000295110"/>
    </source>
</evidence>
<dbReference type="InterPro" id="IPR036909">
    <property type="entry name" value="Cyt_c-like_dom_sf"/>
</dbReference>
<keyword evidence="10" id="KW-1185">Reference proteome</keyword>
<evidence type="ECO:0000256" key="7">
    <source>
        <dbReference type="SAM" id="SignalP"/>
    </source>
</evidence>
<dbReference type="InterPro" id="IPR009056">
    <property type="entry name" value="Cyt_c-like_dom"/>
</dbReference>
<evidence type="ECO:0000256" key="2">
    <source>
        <dbReference type="ARBA" id="ARBA00022617"/>
    </source>
</evidence>
<evidence type="ECO:0000256" key="1">
    <source>
        <dbReference type="ARBA" id="ARBA00022448"/>
    </source>
</evidence>
<evidence type="ECO:0000256" key="5">
    <source>
        <dbReference type="ARBA" id="ARBA00023004"/>
    </source>
</evidence>
<evidence type="ECO:0000313" key="9">
    <source>
        <dbReference type="EMBL" id="TCV01212.1"/>
    </source>
</evidence>
<feature type="chain" id="PRO_5020852355" evidence="7">
    <location>
        <begin position="17"/>
        <end position="101"/>
    </location>
</feature>
<keyword evidence="4" id="KW-0249">Electron transport</keyword>
<name>A0A4R3VC60_ROSSA</name>
<dbReference type="GO" id="GO:0020037">
    <property type="term" value="F:heme binding"/>
    <property type="evidence" value="ECO:0007669"/>
    <property type="project" value="InterPro"/>
</dbReference>
<feature type="domain" description="Cytochrome c" evidence="8">
    <location>
        <begin position="14"/>
        <end position="95"/>
    </location>
</feature>
<evidence type="ECO:0000256" key="6">
    <source>
        <dbReference type="PROSITE-ProRule" id="PRU00433"/>
    </source>
</evidence>
<dbReference type="GO" id="GO:0009055">
    <property type="term" value="F:electron transfer activity"/>
    <property type="evidence" value="ECO:0007669"/>
    <property type="project" value="InterPro"/>
</dbReference>
<feature type="signal peptide" evidence="7">
    <location>
        <begin position="1"/>
        <end position="16"/>
    </location>
</feature>
<dbReference type="EMBL" id="SMBU01000006">
    <property type="protein sequence ID" value="TCV01212.1"/>
    <property type="molecule type" value="Genomic_DNA"/>
</dbReference>
<dbReference type="PANTHER" id="PTHR33751:SF9">
    <property type="entry name" value="CYTOCHROME C4"/>
    <property type="match status" value="1"/>
</dbReference>
<dbReference type="PROSITE" id="PS51007">
    <property type="entry name" value="CYTC"/>
    <property type="match status" value="1"/>
</dbReference>
<evidence type="ECO:0000259" key="8">
    <source>
        <dbReference type="PROSITE" id="PS51007"/>
    </source>
</evidence>
<dbReference type="AlphaFoldDB" id="A0A4R3VC60"/>
<evidence type="ECO:0000256" key="3">
    <source>
        <dbReference type="ARBA" id="ARBA00022723"/>
    </source>
</evidence>
<keyword evidence="3 6" id="KW-0479">Metal-binding</keyword>
<reference evidence="9 10" key="1">
    <citation type="submission" date="2019-03" db="EMBL/GenBank/DDBJ databases">
        <title>Genomic Encyclopedia of Type Strains, Phase IV (KMG-IV): sequencing the most valuable type-strain genomes for metagenomic binning, comparative biology and taxonomic classification.</title>
        <authorList>
            <person name="Goeker M."/>
        </authorList>
    </citation>
    <scope>NUCLEOTIDE SEQUENCE [LARGE SCALE GENOMIC DNA]</scope>
    <source>
        <strain evidence="9 10">DSM 654</strain>
    </source>
</reference>
<comment type="caution">
    <text evidence="9">The sequence shown here is derived from an EMBL/GenBank/DDBJ whole genome shotgun (WGS) entry which is preliminary data.</text>
</comment>
<accession>A0A4R3VC60</accession>
<keyword evidence="7" id="KW-0732">Signal</keyword>
<dbReference type="InterPro" id="IPR050597">
    <property type="entry name" value="Cytochrome_c_Oxidase_Subunit"/>
</dbReference>
<dbReference type="GO" id="GO:0046872">
    <property type="term" value="F:metal ion binding"/>
    <property type="evidence" value="ECO:0007669"/>
    <property type="project" value="UniProtKB-KW"/>
</dbReference>
<dbReference type="OrthoDB" id="8526831at2"/>
<gene>
    <name evidence="9" type="ORF">EV671_1006138</name>
</gene>
<protein>
    <submittedName>
        <fullName evidence="9">Cytochrome c553</fullName>
    </submittedName>
</protein>
<organism evidence="9 10">
    <name type="scientific">Roseateles saccharophilus</name>
    <name type="common">Pseudomonas saccharophila</name>
    <dbReference type="NCBI Taxonomy" id="304"/>
    <lineage>
        <taxon>Bacteria</taxon>
        <taxon>Pseudomonadati</taxon>
        <taxon>Pseudomonadota</taxon>
        <taxon>Betaproteobacteria</taxon>
        <taxon>Burkholderiales</taxon>
        <taxon>Sphaerotilaceae</taxon>
        <taxon>Roseateles</taxon>
    </lineage>
</organism>
<keyword evidence="2 6" id="KW-0349">Heme</keyword>
<evidence type="ECO:0000256" key="4">
    <source>
        <dbReference type="ARBA" id="ARBA00022982"/>
    </source>
</evidence>
<dbReference type="Pfam" id="PF00034">
    <property type="entry name" value="Cytochrom_C"/>
    <property type="match status" value="1"/>
</dbReference>
<sequence>MRCGLLLLLLAAPALAQDPNAARSLAAGCASCHGIDGRSRGPAMAPLAGMKAEVMLASLADYRSGRKAGTVMPQIVKGYTEAQLRLVAAYFAALPAAPARP</sequence>
<keyword evidence="1" id="KW-0813">Transport</keyword>
<dbReference type="Proteomes" id="UP000295110">
    <property type="component" value="Unassembled WGS sequence"/>
</dbReference>
<dbReference type="PANTHER" id="PTHR33751">
    <property type="entry name" value="CBB3-TYPE CYTOCHROME C OXIDASE SUBUNIT FIXP"/>
    <property type="match status" value="1"/>
</dbReference>
<keyword evidence="5 6" id="KW-0408">Iron</keyword>
<proteinExistence type="predicted"/>
<dbReference type="SUPFAM" id="SSF46626">
    <property type="entry name" value="Cytochrome c"/>
    <property type="match status" value="1"/>
</dbReference>
<dbReference type="Gene3D" id="1.10.760.10">
    <property type="entry name" value="Cytochrome c-like domain"/>
    <property type="match status" value="1"/>
</dbReference>